<dbReference type="InterPro" id="IPR036051">
    <property type="entry name" value="KRAB_dom_sf"/>
</dbReference>
<evidence type="ECO:0000313" key="3">
    <source>
        <dbReference type="Ensembl" id="ENSNPEP00000020655.1"/>
    </source>
</evidence>
<dbReference type="Gene3D" id="6.10.140.140">
    <property type="match status" value="1"/>
</dbReference>
<dbReference type="InterPro" id="IPR001909">
    <property type="entry name" value="KRAB"/>
</dbReference>
<proteinExistence type="predicted"/>
<evidence type="ECO:0000256" key="1">
    <source>
        <dbReference type="SAM" id="MobiDB-lite"/>
    </source>
</evidence>
<feature type="region of interest" description="Disordered" evidence="1">
    <location>
        <begin position="61"/>
        <end position="98"/>
    </location>
</feature>
<dbReference type="SUPFAM" id="SSF109640">
    <property type="entry name" value="KRAB domain (Kruppel-associated box)"/>
    <property type="match status" value="1"/>
</dbReference>
<protein>
    <recommendedName>
        <fullName evidence="2">KRAB domain-containing protein</fullName>
    </recommendedName>
</protein>
<dbReference type="Ensembl" id="ENSNPET00000021197.1">
    <property type="protein sequence ID" value="ENSNPEP00000020655.1"/>
    <property type="gene ID" value="ENSNPEG00000015368.1"/>
</dbReference>
<dbReference type="CDD" id="cd07765">
    <property type="entry name" value="KRAB_A-box"/>
    <property type="match status" value="1"/>
</dbReference>
<keyword evidence="4" id="KW-1185">Reference proteome</keyword>
<dbReference type="PANTHER" id="PTHR23232:SF118">
    <property type="entry name" value="ZINC FINGER PROTEIN 746"/>
    <property type="match status" value="1"/>
</dbReference>
<accession>A0A8C7EHH8</accession>
<feature type="compositionally biased region" description="Polar residues" evidence="1">
    <location>
        <begin position="88"/>
        <end position="98"/>
    </location>
</feature>
<reference evidence="3" key="1">
    <citation type="submission" date="2025-08" db="UniProtKB">
        <authorList>
            <consortium name="Ensembl"/>
        </authorList>
    </citation>
    <scope>IDENTIFICATION</scope>
</reference>
<feature type="domain" description="KRAB" evidence="2">
    <location>
        <begin position="15"/>
        <end position="98"/>
    </location>
</feature>
<evidence type="ECO:0000259" key="2">
    <source>
        <dbReference type="PROSITE" id="PS50805"/>
    </source>
</evidence>
<dbReference type="Pfam" id="PF01352">
    <property type="entry name" value="KRAB"/>
    <property type="match status" value="1"/>
</dbReference>
<reference evidence="3" key="2">
    <citation type="submission" date="2025-09" db="UniProtKB">
        <authorList>
            <consortium name="Ensembl"/>
        </authorList>
    </citation>
    <scope>IDENTIFICATION</scope>
</reference>
<dbReference type="PANTHER" id="PTHR23232">
    <property type="entry name" value="KRAB DOMAIN C2H2 ZINC FINGER"/>
    <property type="match status" value="1"/>
</dbReference>
<dbReference type="AlphaFoldDB" id="A0A8C7EHH8"/>
<evidence type="ECO:0000313" key="4">
    <source>
        <dbReference type="Proteomes" id="UP000694420"/>
    </source>
</evidence>
<dbReference type="Proteomes" id="UP000694420">
    <property type="component" value="Unplaced"/>
</dbReference>
<dbReference type="GO" id="GO:0006355">
    <property type="term" value="P:regulation of DNA-templated transcription"/>
    <property type="evidence" value="ECO:0007669"/>
    <property type="project" value="InterPro"/>
</dbReference>
<sequence length="98" mass="10626">HRPRPPHAAPPQVPVTFEDVAVHFSAQEWARLDEGQKELYGSVMQGNYETLVSLCRTRDRGELEASGGPAPRLLPRPRRGCVRPSAVITPSASSAPAS</sequence>
<organism evidence="3 4">
    <name type="scientific">Nothoprocta perdicaria</name>
    <name type="common">Chilean tinamou</name>
    <name type="synonym">Crypturus perdicarius</name>
    <dbReference type="NCBI Taxonomy" id="30464"/>
    <lineage>
        <taxon>Eukaryota</taxon>
        <taxon>Metazoa</taxon>
        <taxon>Chordata</taxon>
        <taxon>Craniata</taxon>
        <taxon>Vertebrata</taxon>
        <taxon>Euteleostomi</taxon>
        <taxon>Archelosauria</taxon>
        <taxon>Archosauria</taxon>
        <taxon>Dinosauria</taxon>
        <taxon>Saurischia</taxon>
        <taxon>Theropoda</taxon>
        <taxon>Coelurosauria</taxon>
        <taxon>Aves</taxon>
        <taxon>Palaeognathae</taxon>
        <taxon>Tinamiformes</taxon>
        <taxon>Tinamidae</taxon>
        <taxon>Nothoprocta</taxon>
    </lineage>
</organism>
<name>A0A8C7EHH8_NOTPE</name>
<dbReference type="SMART" id="SM00349">
    <property type="entry name" value="KRAB"/>
    <property type="match status" value="1"/>
</dbReference>
<dbReference type="PROSITE" id="PS50805">
    <property type="entry name" value="KRAB"/>
    <property type="match status" value="1"/>
</dbReference>
<dbReference type="InterPro" id="IPR050169">
    <property type="entry name" value="Krueppel_C2H2_ZnF"/>
</dbReference>